<evidence type="ECO:0000256" key="6">
    <source>
        <dbReference type="ARBA" id="ARBA00023136"/>
    </source>
</evidence>
<dbReference type="GO" id="GO:0005524">
    <property type="term" value="F:ATP binding"/>
    <property type="evidence" value="ECO:0007669"/>
    <property type="project" value="UniProtKB-KW"/>
</dbReference>
<keyword evidence="2 7" id="KW-0812">Transmembrane</keyword>
<keyword evidence="4 10" id="KW-0067">ATP-binding</keyword>
<dbReference type="PROSITE" id="PS00211">
    <property type="entry name" value="ABC_TRANSPORTER_1"/>
    <property type="match status" value="1"/>
</dbReference>
<dbReference type="SUPFAM" id="SSF90123">
    <property type="entry name" value="ABC transporter transmembrane region"/>
    <property type="match status" value="1"/>
</dbReference>
<keyword evidence="11" id="KW-1185">Reference proteome</keyword>
<evidence type="ECO:0000256" key="7">
    <source>
        <dbReference type="SAM" id="Phobius"/>
    </source>
</evidence>
<dbReference type="Gene3D" id="1.20.1560.10">
    <property type="entry name" value="ABC transporter type 1, transmembrane domain"/>
    <property type="match status" value="1"/>
</dbReference>
<dbReference type="InterPro" id="IPR003439">
    <property type="entry name" value="ABC_transporter-like_ATP-bd"/>
</dbReference>
<keyword evidence="3" id="KW-0547">Nucleotide-binding</keyword>
<dbReference type="RefSeq" id="WP_272747015.1">
    <property type="nucleotide sequence ID" value="NZ_JAQQKX010000002.1"/>
</dbReference>
<keyword evidence="5 7" id="KW-1133">Transmembrane helix</keyword>
<dbReference type="InterPro" id="IPR036640">
    <property type="entry name" value="ABC1_TM_sf"/>
</dbReference>
<evidence type="ECO:0000313" key="11">
    <source>
        <dbReference type="Proteomes" id="UP001214854"/>
    </source>
</evidence>
<name>A0ABT5HR51_9CAUL</name>
<accession>A0ABT5HR51</accession>
<feature type="transmembrane region" description="Helical" evidence="7">
    <location>
        <begin position="42"/>
        <end position="65"/>
    </location>
</feature>
<dbReference type="PROSITE" id="PS50929">
    <property type="entry name" value="ABC_TM1F"/>
    <property type="match status" value="1"/>
</dbReference>
<feature type="transmembrane region" description="Helical" evidence="7">
    <location>
        <begin position="151"/>
        <end position="179"/>
    </location>
</feature>
<comment type="subcellular location">
    <subcellularLocation>
        <location evidence="1">Cell membrane</location>
        <topology evidence="1">Multi-pass membrane protein</topology>
    </subcellularLocation>
</comment>
<dbReference type="InterPro" id="IPR039421">
    <property type="entry name" value="Type_1_exporter"/>
</dbReference>
<feature type="transmembrane region" description="Helical" evidence="7">
    <location>
        <begin position="245"/>
        <end position="266"/>
    </location>
</feature>
<dbReference type="SUPFAM" id="SSF52540">
    <property type="entry name" value="P-loop containing nucleoside triphosphate hydrolases"/>
    <property type="match status" value="1"/>
</dbReference>
<evidence type="ECO:0000256" key="4">
    <source>
        <dbReference type="ARBA" id="ARBA00022840"/>
    </source>
</evidence>
<evidence type="ECO:0000259" key="8">
    <source>
        <dbReference type="PROSITE" id="PS50893"/>
    </source>
</evidence>
<evidence type="ECO:0000256" key="3">
    <source>
        <dbReference type="ARBA" id="ARBA00022741"/>
    </source>
</evidence>
<keyword evidence="6 7" id="KW-0472">Membrane</keyword>
<dbReference type="InterPro" id="IPR027417">
    <property type="entry name" value="P-loop_NTPase"/>
</dbReference>
<dbReference type="Gene3D" id="3.40.50.300">
    <property type="entry name" value="P-loop containing nucleotide triphosphate hydrolases"/>
    <property type="match status" value="1"/>
</dbReference>
<reference evidence="10 11" key="1">
    <citation type="submission" date="2023-01" db="EMBL/GenBank/DDBJ databases">
        <title>Novel species of the genus Asticcacaulis isolated from rivers.</title>
        <authorList>
            <person name="Lu H."/>
        </authorList>
    </citation>
    <scope>NUCLEOTIDE SEQUENCE [LARGE SCALE GENOMIC DNA]</scope>
    <source>
        <strain evidence="10 11">BYS171W</strain>
    </source>
</reference>
<dbReference type="InterPro" id="IPR017871">
    <property type="entry name" value="ABC_transporter-like_CS"/>
</dbReference>
<dbReference type="PROSITE" id="PS50893">
    <property type="entry name" value="ABC_TRANSPORTER_2"/>
    <property type="match status" value="1"/>
</dbReference>
<sequence>MSAFKAFFGGVKASFRTTLIVASVCAAGVSIAAVTLLGLSGWFLAGAAIAGAAGGAVMQAFNYLLPSAAIRALAIARTALRYFERYLGHAAALRALADLRPWLFERLTRADPKIALSLSRGEASARLVQDVGQLEGALVAQSNWASALGGLVAAVLLNLFLSPLAAVICIVGLSTLVGLAHYRFRPQTGAGQAELGQLKQGLFDTLPFLPDIAAYNLKGRFLDGLRPQETALKAARVQQARREGVPAALTLLIMAATLILIVATHVQSPMPMLALSLLVTTVAFECTGPLLRAMTQQTLFDEAETRVAELGDLREAAPLPDADPVLVYDGQVIALDRTLRLRIDGRSGGGKTRLIEALIGLRPIDDVPYLGAATTADARLFALCPQDAPVLNGTVGDNLLMGVTTEEIADTSPNDLTARVWAALEAAQLKPRVAAMKDGLHTWIGDGGITLSGGERKRLNLARALLRTAPILVLDEPTEGLDPMTETVVVSALEAHLNTTGQGLILISHRTAPRRLCSNLLHVR</sequence>
<evidence type="ECO:0000313" key="10">
    <source>
        <dbReference type="EMBL" id="MDC7682529.1"/>
    </source>
</evidence>
<gene>
    <name evidence="10" type="ORF">PQU92_04530</name>
</gene>
<organism evidence="10 11">
    <name type="scientific">Asticcacaulis aquaticus</name>
    <dbReference type="NCBI Taxonomy" id="2984212"/>
    <lineage>
        <taxon>Bacteria</taxon>
        <taxon>Pseudomonadati</taxon>
        <taxon>Pseudomonadota</taxon>
        <taxon>Alphaproteobacteria</taxon>
        <taxon>Caulobacterales</taxon>
        <taxon>Caulobacteraceae</taxon>
        <taxon>Asticcacaulis</taxon>
    </lineage>
</organism>
<feature type="domain" description="ABC transmembrane type-1" evidence="9">
    <location>
        <begin position="20"/>
        <end position="263"/>
    </location>
</feature>
<evidence type="ECO:0000256" key="2">
    <source>
        <dbReference type="ARBA" id="ARBA00022692"/>
    </source>
</evidence>
<dbReference type="InterPro" id="IPR011527">
    <property type="entry name" value="ABC1_TM_dom"/>
</dbReference>
<dbReference type="PANTHER" id="PTHR24221">
    <property type="entry name" value="ATP-BINDING CASSETTE SUB-FAMILY B"/>
    <property type="match status" value="1"/>
</dbReference>
<protein>
    <submittedName>
        <fullName evidence="10">ATP-binding cassette domain-containing protein</fullName>
    </submittedName>
</protein>
<evidence type="ECO:0000259" key="9">
    <source>
        <dbReference type="PROSITE" id="PS50929"/>
    </source>
</evidence>
<comment type="caution">
    <text evidence="10">The sequence shown here is derived from an EMBL/GenBank/DDBJ whole genome shotgun (WGS) entry which is preliminary data.</text>
</comment>
<dbReference type="EMBL" id="JAQQKX010000002">
    <property type="protein sequence ID" value="MDC7682529.1"/>
    <property type="molecule type" value="Genomic_DNA"/>
</dbReference>
<proteinExistence type="predicted"/>
<feature type="domain" description="ABC transporter" evidence="8">
    <location>
        <begin position="308"/>
        <end position="524"/>
    </location>
</feature>
<evidence type="ECO:0000256" key="1">
    <source>
        <dbReference type="ARBA" id="ARBA00004651"/>
    </source>
</evidence>
<dbReference type="Pfam" id="PF00005">
    <property type="entry name" value="ABC_tran"/>
    <property type="match status" value="1"/>
</dbReference>
<dbReference type="Proteomes" id="UP001214854">
    <property type="component" value="Unassembled WGS sequence"/>
</dbReference>
<dbReference type="PANTHER" id="PTHR24221:SF653">
    <property type="entry name" value="TRANSPORT ATP-BINDING PROTEIN CYDC"/>
    <property type="match status" value="1"/>
</dbReference>
<evidence type="ECO:0000256" key="5">
    <source>
        <dbReference type="ARBA" id="ARBA00022989"/>
    </source>
</evidence>